<dbReference type="RefSeq" id="WP_170917264.1">
    <property type="nucleotide sequence ID" value="NZ_FUZT01000001.1"/>
</dbReference>
<name>A0A1T5IVP0_9FIRM</name>
<accession>A0A1T5IVP0</accession>
<keyword evidence="2" id="KW-1185">Reference proteome</keyword>
<sequence length="49" mass="5862">MYYKFIAAFVLLIILSSIQYTLNKIVILLKEIKNILYRLDKLNLDKDDK</sequence>
<protein>
    <submittedName>
        <fullName evidence="1">Uncharacterized protein</fullName>
    </submittedName>
</protein>
<evidence type="ECO:0000313" key="1">
    <source>
        <dbReference type="EMBL" id="SKC43266.1"/>
    </source>
</evidence>
<reference evidence="2" key="1">
    <citation type="submission" date="2017-02" db="EMBL/GenBank/DDBJ databases">
        <authorList>
            <person name="Varghese N."/>
            <person name="Submissions S."/>
        </authorList>
    </citation>
    <scope>NUCLEOTIDE SEQUENCE [LARGE SCALE GENOMIC DNA]</scope>
    <source>
        <strain evidence="2">M1</strain>
    </source>
</reference>
<organism evidence="1 2">
    <name type="scientific">Maledivibacter halophilus</name>
    <dbReference type="NCBI Taxonomy" id="36842"/>
    <lineage>
        <taxon>Bacteria</taxon>
        <taxon>Bacillati</taxon>
        <taxon>Bacillota</taxon>
        <taxon>Clostridia</taxon>
        <taxon>Peptostreptococcales</taxon>
        <taxon>Caminicellaceae</taxon>
        <taxon>Maledivibacter</taxon>
    </lineage>
</organism>
<dbReference type="Proteomes" id="UP000190285">
    <property type="component" value="Unassembled WGS sequence"/>
</dbReference>
<proteinExistence type="predicted"/>
<evidence type="ECO:0000313" key="2">
    <source>
        <dbReference type="Proteomes" id="UP000190285"/>
    </source>
</evidence>
<dbReference type="AlphaFoldDB" id="A0A1T5IVP0"/>
<gene>
    <name evidence="1" type="ORF">SAMN02194393_00800</name>
</gene>
<dbReference type="EMBL" id="FUZT01000001">
    <property type="protein sequence ID" value="SKC43266.1"/>
    <property type="molecule type" value="Genomic_DNA"/>
</dbReference>